<dbReference type="RefSeq" id="WP_402697990.1">
    <property type="nucleotide sequence ID" value="NZ_JBIUZV010000001.1"/>
</dbReference>
<sequence length="538" mass="56073">MTTLAPLSAITGYQAGNVVRGNAVTGGASSALTASPSSTVVLSGQANTAGVQIYSATGTMATASDNTASSGPFVWENRQSGAISALMAGDAVAGDLSGRLHGLGKALVDHIKDGGGDFSQSVLQSKQAVQADEGVQAILRQQLHDFAGNSIGLSVVTAGGAKVNFSLSADSNGIAVKINVADGQLNDAERNAMGELGDAFEAAVSGLAEQPPRLALGGLLKFDTSALASVDLHAKLGNGDQAIDFHADARQRTLSTSGATGAIKVAVDLTGTAIIGSAQQQQRAIASYLDQFDAAALRGHGDKSLNGLFKDAFAQLNSNYPGQEYKAGQPQPVVSTDDTDRKMLTGLADFKASVSGAVSVPNPLNHHEVDSFDYRVSQQTTLSGNGQADRSIVQRQQSSLHAAYHEPLQAGAPLRLTTDKQSQNYIYRQIDDEASSTMEIAYDKGFLAKALLRQSASQQTHAVKYVLGEKVSDTTTPLKSAIVQDFAAQLQGGAATKERQTADGQYRWQQMLSMIGSLALLKQDPTELKQQAVLPLAA</sequence>
<dbReference type="Proteomes" id="UP001617427">
    <property type="component" value="Unassembled WGS sequence"/>
</dbReference>
<organism evidence="1 2">
    <name type="scientific">Herbaspirillum chlorophenolicum</name>
    <dbReference type="NCBI Taxonomy" id="211589"/>
    <lineage>
        <taxon>Bacteria</taxon>
        <taxon>Pseudomonadati</taxon>
        <taxon>Pseudomonadota</taxon>
        <taxon>Betaproteobacteria</taxon>
        <taxon>Burkholderiales</taxon>
        <taxon>Oxalobacteraceae</taxon>
        <taxon>Herbaspirillum</taxon>
    </lineage>
</organism>
<name>A0ABW8ESD7_9BURK</name>
<protein>
    <recommendedName>
        <fullName evidence="3">Lactate dehydrogenase</fullName>
    </recommendedName>
</protein>
<keyword evidence="2" id="KW-1185">Reference proteome</keyword>
<gene>
    <name evidence="1" type="ORF">ACIPEN_00930</name>
</gene>
<evidence type="ECO:0008006" key="3">
    <source>
        <dbReference type="Google" id="ProtNLM"/>
    </source>
</evidence>
<accession>A0ABW8ESD7</accession>
<reference evidence="1 2" key="1">
    <citation type="submission" date="2024-10" db="EMBL/GenBank/DDBJ databases">
        <title>The Natural Products Discovery Center: Release of the First 8490 Sequenced Strains for Exploring Actinobacteria Biosynthetic Diversity.</title>
        <authorList>
            <person name="Kalkreuter E."/>
            <person name="Kautsar S.A."/>
            <person name="Yang D."/>
            <person name="Bader C.D."/>
            <person name="Teijaro C.N."/>
            <person name="Fluegel L."/>
            <person name="Davis C.M."/>
            <person name="Simpson J.R."/>
            <person name="Lauterbach L."/>
            <person name="Steele A.D."/>
            <person name="Gui C."/>
            <person name="Meng S."/>
            <person name="Li G."/>
            <person name="Viehrig K."/>
            <person name="Ye F."/>
            <person name="Su P."/>
            <person name="Kiefer A.F."/>
            <person name="Nichols A."/>
            <person name="Cepeda A.J."/>
            <person name="Yan W."/>
            <person name="Fan B."/>
            <person name="Jiang Y."/>
            <person name="Adhikari A."/>
            <person name="Zheng C.-J."/>
            <person name="Schuster L."/>
            <person name="Cowan T.M."/>
            <person name="Smanski M.J."/>
            <person name="Chevrette M.G."/>
            <person name="De Carvalho L.P.S."/>
            <person name="Shen B."/>
        </authorList>
    </citation>
    <scope>NUCLEOTIDE SEQUENCE [LARGE SCALE GENOMIC DNA]</scope>
    <source>
        <strain evidence="1 2">NPDC087045</strain>
    </source>
</reference>
<evidence type="ECO:0000313" key="2">
    <source>
        <dbReference type="Proteomes" id="UP001617427"/>
    </source>
</evidence>
<proteinExistence type="predicted"/>
<comment type="caution">
    <text evidence="1">The sequence shown here is derived from an EMBL/GenBank/DDBJ whole genome shotgun (WGS) entry which is preliminary data.</text>
</comment>
<evidence type="ECO:0000313" key="1">
    <source>
        <dbReference type="EMBL" id="MFJ3044367.1"/>
    </source>
</evidence>
<dbReference type="EMBL" id="JBIUZV010000001">
    <property type="protein sequence ID" value="MFJ3044367.1"/>
    <property type="molecule type" value="Genomic_DNA"/>
</dbReference>